<keyword evidence="1" id="KW-0805">Transcription regulation</keyword>
<evidence type="ECO:0000313" key="6">
    <source>
        <dbReference type="Proteomes" id="UP000694308"/>
    </source>
</evidence>
<dbReference type="GO" id="GO:0008483">
    <property type="term" value="F:transaminase activity"/>
    <property type="evidence" value="ECO:0007669"/>
    <property type="project" value="UniProtKB-KW"/>
</dbReference>
<accession>A0A949TH85</accession>
<keyword evidence="2" id="KW-0238">DNA-binding</keyword>
<dbReference type="RefSeq" id="WP_218319227.1">
    <property type="nucleotide sequence ID" value="NZ_JAEEGC010000020.1"/>
</dbReference>
<sequence length="458" mass="52840">MSKYNEIVNYIIDEISNKNIKYEQKLPTVRELSEKFQCSKVTVVRAYDELQKNHIVYSIPQSGYYLVENKRELYKETCQQDVINLCSATPDKSVLPYEEFQHCLNQSIEIYKESLFCYSDSKGLPSLINVLLKYFQQYQVFCSIDNVFITAGSQQAINILCNMPFPNGKSNVLVEQPTYNGVLKSLEINNTSVIGIERKFGGIDFDELERKFANCNIKCFYTIPRFHNPLGTSYSNEEKKQILKLAEKYDVYIIEDDYLADLETKSNTYPMYYQDISSKVIYVKSFSKILLPGLRIAAVVVPKILINTFAECKKWSDLGTSVLSQGALEIYIKSGMFEAHGKKIKKIYSERMGLLKKEALSIAIPYIKWHIPDTGFFSCIEFTNNINITDVIRRAKDNNIYVVNMNKHYLKEYLNNNILKISIGTADIDNIKYAIPILLDEISKVKEESKFNVDIFDI</sequence>
<dbReference type="GO" id="GO:0003677">
    <property type="term" value="F:DNA binding"/>
    <property type="evidence" value="ECO:0007669"/>
    <property type="project" value="UniProtKB-KW"/>
</dbReference>
<dbReference type="CDD" id="cd07377">
    <property type="entry name" value="WHTH_GntR"/>
    <property type="match status" value="1"/>
</dbReference>
<keyword evidence="3" id="KW-0804">Transcription</keyword>
<keyword evidence="6" id="KW-1185">Reference proteome</keyword>
<dbReference type="SMART" id="SM00345">
    <property type="entry name" value="HTH_GNTR"/>
    <property type="match status" value="1"/>
</dbReference>
<dbReference type="GO" id="GO:0030170">
    <property type="term" value="F:pyridoxal phosphate binding"/>
    <property type="evidence" value="ECO:0007669"/>
    <property type="project" value="InterPro"/>
</dbReference>
<dbReference type="InterPro" id="IPR004839">
    <property type="entry name" value="Aminotransferase_I/II_large"/>
</dbReference>
<dbReference type="PANTHER" id="PTHR46577">
    <property type="entry name" value="HTH-TYPE TRANSCRIPTIONAL REGULATORY PROTEIN GABR"/>
    <property type="match status" value="1"/>
</dbReference>
<evidence type="ECO:0000259" key="4">
    <source>
        <dbReference type="PROSITE" id="PS50949"/>
    </source>
</evidence>
<feature type="domain" description="HTH gntR-type" evidence="4">
    <location>
        <begin position="1"/>
        <end position="69"/>
    </location>
</feature>
<name>A0A949TH85_9CLOT</name>
<protein>
    <submittedName>
        <fullName evidence="5">PLP-dependent aminotransferase family protein</fullName>
    </submittedName>
</protein>
<dbReference type="InterPro" id="IPR051446">
    <property type="entry name" value="HTH_trans_reg/aminotransferase"/>
</dbReference>
<dbReference type="PANTHER" id="PTHR46577:SF1">
    <property type="entry name" value="HTH-TYPE TRANSCRIPTIONAL REGULATORY PROTEIN GABR"/>
    <property type="match status" value="1"/>
</dbReference>
<dbReference type="Pfam" id="PF00392">
    <property type="entry name" value="GntR"/>
    <property type="match status" value="1"/>
</dbReference>
<dbReference type="GO" id="GO:0003700">
    <property type="term" value="F:DNA-binding transcription factor activity"/>
    <property type="evidence" value="ECO:0007669"/>
    <property type="project" value="InterPro"/>
</dbReference>
<keyword evidence="5" id="KW-0808">Transferase</keyword>
<dbReference type="AlphaFoldDB" id="A0A949TH85"/>
<dbReference type="PROSITE" id="PS50949">
    <property type="entry name" value="HTH_GNTR"/>
    <property type="match status" value="1"/>
</dbReference>
<dbReference type="InterPro" id="IPR000524">
    <property type="entry name" value="Tscrpt_reg_HTH_GntR"/>
</dbReference>
<dbReference type="Pfam" id="PF00155">
    <property type="entry name" value="Aminotran_1_2"/>
    <property type="match status" value="1"/>
</dbReference>
<organism evidence="5 6">
    <name type="scientific">Clostridium thailandense</name>
    <dbReference type="NCBI Taxonomy" id="2794346"/>
    <lineage>
        <taxon>Bacteria</taxon>
        <taxon>Bacillati</taxon>
        <taxon>Bacillota</taxon>
        <taxon>Clostridia</taxon>
        <taxon>Eubacteriales</taxon>
        <taxon>Clostridiaceae</taxon>
        <taxon>Clostridium</taxon>
    </lineage>
</organism>
<evidence type="ECO:0000256" key="1">
    <source>
        <dbReference type="ARBA" id="ARBA00023015"/>
    </source>
</evidence>
<keyword evidence="5" id="KW-0032">Aminotransferase</keyword>
<dbReference type="EMBL" id="JAEEGC010000020">
    <property type="protein sequence ID" value="MBV7272190.1"/>
    <property type="molecule type" value="Genomic_DNA"/>
</dbReference>
<evidence type="ECO:0000313" key="5">
    <source>
        <dbReference type="EMBL" id="MBV7272190.1"/>
    </source>
</evidence>
<proteinExistence type="predicted"/>
<evidence type="ECO:0000256" key="3">
    <source>
        <dbReference type="ARBA" id="ARBA00023163"/>
    </source>
</evidence>
<reference evidence="5" key="1">
    <citation type="submission" date="2020-12" db="EMBL/GenBank/DDBJ databases">
        <title>Clostridium thailandense sp. nov., a novel acetogenic bacterium isolated from peat land soil in Thailand.</title>
        <authorList>
            <person name="Chaikitkaew S."/>
            <person name="Birkeland N.K."/>
        </authorList>
    </citation>
    <scope>NUCLEOTIDE SEQUENCE</scope>
    <source>
        <strain evidence="5">PL3</strain>
    </source>
</reference>
<comment type="caution">
    <text evidence="5">The sequence shown here is derived from an EMBL/GenBank/DDBJ whole genome shotgun (WGS) entry which is preliminary data.</text>
</comment>
<gene>
    <name evidence="5" type="ORF">I6U48_04565</name>
</gene>
<evidence type="ECO:0000256" key="2">
    <source>
        <dbReference type="ARBA" id="ARBA00023125"/>
    </source>
</evidence>
<dbReference type="CDD" id="cd00609">
    <property type="entry name" value="AAT_like"/>
    <property type="match status" value="1"/>
</dbReference>
<dbReference type="Proteomes" id="UP000694308">
    <property type="component" value="Unassembled WGS sequence"/>
</dbReference>